<accession>A0AA38TB57</accession>
<evidence type="ECO:0000313" key="2">
    <source>
        <dbReference type="EMBL" id="KAJ9551936.1"/>
    </source>
</evidence>
<dbReference type="InterPro" id="IPR050796">
    <property type="entry name" value="SCF_F-box_component"/>
</dbReference>
<reference evidence="2" key="1">
    <citation type="submission" date="2023-03" db="EMBL/GenBank/DDBJ databases">
        <title>Chromosome-scale reference genome and RAD-based genetic map of yellow starthistle (Centaurea solstitialis) reveal putative structural variation and QTLs associated with invader traits.</title>
        <authorList>
            <person name="Reatini B."/>
            <person name="Cang F.A."/>
            <person name="Jiang Q."/>
            <person name="Mckibben M.T.W."/>
            <person name="Barker M.S."/>
            <person name="Rieseberg L.H."/>
            <person name="Dlugosch K.M."/>
        </authorList>
    </citation>
    <scope>NUCLEOTIDE SEQUENCE</scope>
    <source>
        <strain evidence="2">CAN-66</strain>
        <tissue evidence="2">Leaf</tissue>
    </source>
</reference>
<dbReference type="InterPro" id="IPR001810">
    <property type="entry name" value="F-box_dom"/>
</dbReference>
<dbReference type="SUPFAM" id="SSF81383">
    <property type="entry name" value="F-box domain"/>
    <property type="match status" value="1"/>
</dbReference>
<dbReference type="Pfam" id="PF12937">
    <property type="entry name" value="F-box-like"/>
    <property type="match status" value="1"/>
</dbReference>
<dbReference type="CDD" id="cd22157">
    <property type="entry name" value="F-box_AtFBW1-like"/>
    <property type="match status" value="1"/>
</dbReference>
<evidence type="ECO:0000313" key="3">
    <source>
        <dbReference type="Proteomes" id="UP001172457"/>
    </source>
</evidence>
<organism evidence="2 3">
    <name type="scientific">Centaurea solstitialis</name>
    <name type="common">yellow star-thistle</name>
    <dbReference type="NCBI Taxonomy" id="347529"/>
    <lineage>
        <taxon>Eukaryota</taxon>
        <taxon>Viridiplantae</taxon>
        <taxon>Streptophyta</taxon>
        <taxon>Embryophyta</taxon>
        <taxon>Tracheophyta</taxon>
        <taxon>Spermatophyta</taxon>
        <taxon>Magnoliopsida</taxon>
        <taxon>eudicotyledons</taxon>
        <taxon>Gunneridae</taxon>
        <taxon>Pentapetalae</taxon>
        <taxon>asterids</taxon>
        <taxon>campanulids</taxon>
        <taxon>Asterales</taxon>
        <taxon>Asteraceae</taxon>
        <taxon>Carduoideae</taxon>
        <taxon>Cardueae</taxon>
        <taxon>Centaureinae</taxon>
        <taxon>Centaurea</taxon>
    </lineage>
</organism>
<dbReference type="PANTHER" id="PTHR31672:SF13">
    <property type="entry name" value="F-BOX PROTEIN CPR30-LIKE"/>
    <property type="match status" value="1"/>
</dbReference>
<dbReference type="PANTHER" id="PTHR31672">
    <property type="entry name" value="BNACNNG10540D PROTEIN"/>
    <property type="match status" value="1"/>
</dbReference>
<dbReference type="Pfam" id="PF07734">
    <property type="entry name" value="FBA_1"/>
    <property type="match status" value="1"/>
</dbReference>
<gene>
    <name evidence="2" type="ORF">OSB04_015981</name>
</gene>
<evidence type="ECO:0000259" key="1">
    <source>
        <dbReference type="PROSITE" id="PS50181"/>
    </source>
</evidence>
<dbReference type="InterPro" id="IPR017451">
    <property type="entry name" value="F-box-assoc_interact_dom"/>
</dbReference>
<sequence>MNVFQSDVVVLDIKWTSCTSRGYFLARIMYLFTLFARKLPSINPSMENLPEQVMVDILSRLPVKTIIHCKCVCKKWHNLVNDSYFINLHLSRSPAGFMAPHDPHISGGATLKMGRIMKWVEIEDELDHHSLQPALNFDVNGFLGAPFPPTVLIPLGSVNGLICILHRGVNVNVDHIYICNPITREFLALPRQQNYKDADLIYKFGVNSLSAVPGGGRAGHTPWAQKYWGPKITYLYSRGPFIYISPRAQKMSGTGLNSLTGEYKLLGILQMGPPARQSPLQVIVYTLGTSQWRSLGQAPEWIGGLDGPLLNGCFHLNVKGQGFPESIFTFDLDKETFQLFPSPPTQAGAMRECTESLAVFKGCLCKSYSCTSDSQITIWVMKQYGIKESWHKELLIAHSICPGVDGVDWLLMRYIVYVFGVLRDGTILVVLGSKVLAYYPQSKTFERIEFSLGRFILLNHRPSFIKLKDIDSERVHTF</sequence>
<proteinExistence type="predicted"/>
<feature type="domain" description="F-box" evidence="1">
    <location>
        <begin position="43"/>
        <end position="88"/>
    </location>
</feature>
<dbReference type="Proteomes" id="UP001172457">
    <property type="component" value="Chromosome 4"/>
</dbReference>
<comment type="caution">
    <text evidence="2">The sequence shown here is derived from an EMBL/GenBank/DDBJ whole genome shotgun (WGS) entry which is preliminary data.</text>
</comment>
<dbReference type="NCBIfam" id="TIGR01640">
    <property type="entry name" value="F_box_assoc_1"/>
    <property type="match status" value="1"/>
</dbReference>
<dbReference type="InterPro" id="IPR036047">
    <property type="entry name" value="F-box-like_dom_sf"/>
</dbReference>
<dbReference type="InterPro" id="IPR006527">
    <property type="entry name" value="F-box-assoc_dom_typ1"/>
</dbReference>
<dbReference type="PROSITE" id="PS50181">
    <property type="entry name" value="FBOX"/>
    <property type="match status" value="1"/>
</dbReference>
<dbReference type="Gene3D" id="1.20.1280.50">
    <property type="match status" value="1"/>
</dbReference>
<dbReference type="AlphaFoldDB" id="A0AA38TB57"/>
<dbReference type="SMART" id="SM00256">
    <property type="entry name" value="FBOX"/>
    <property type="match status" value="1"/>
</dbReference>
<protein>
    <recommendedName>
        <fullName evidence="1">F-box domain-containing protein</fullName>
    </recommendedName>
</protein>
<dbReference type="EMBL" id="JARYMX010000004">
    <property type="protein sequence ID" value="KAJ9551936.1"/>
    <property type="molecule type" value="Genomic_DNA"/>
</dbReference>
<name>A0AA38TB57_9ASTR</name>
<keyword evidence="3" id="KW-1185">Reference proteome</keyword>